<accession>A0AAE1WEX8</accession>
<sequence>MVCLFGGALIMNHTILSGFPELHSTLNLKNLFPQAFIMEEEDLTEGAILVLENVCQLQAFLLMTELFGYCSFEFWSTHVSLTLVFLPDLLFWLALADPAVPVIMDGAIDEVTLDEFKLFYGLDRELYIILVRDLCRNPSECLQIMGLWLWLERGGICNVISKILSLTPYMINGLADEALTCLSLINNQFPLSSEAADIPLTHSLVKIDISLQYFLENRHTVFHEVQSLVSDVYIPALSDIMEIARHGGFGESSTQNQVHTPIPASDLSASQMPSTANQTTATPPSANQTTAAPSSASQMTATPSAANQMTATTSAANQMTVKPSSANLTRSLSSLVDSLVRSLSNLSIEGETRPRGNENPKYARTMFATFSKGYPVTETEVRQFFTRMFGNCIESFHMQEVGPDEQALYARIVFHRPSFIQVILNGDTKAKFTINGKHVWMRQFIPRNGRGLPCGCAVVGPSTCPHHH</sequence>
<protein>
    <submittedName>
        <fullName evidence="2">Uncharacterized protein</fullName>
    </submittedName>
</protein>
<comment type="caution">
    <text evidence="2">The sequence shown here is derived from an EMBL/GenBank/DDBJ whole genome shotgun (WGS) entry which is preliminary data.</text>
</comment>
<feature type="region of interest" description="Disordered" evidence="1">
    <location>
        <begin position="249"/>
        <end position="323"/>
    </location>
</feature>
<dbReference type="Proteomes" id="UP001289374">
    <property type="component" value="Unassembled WGS sequence"/>
</dbReference>
<dbReference type="PANTHER" id="PTHR33527">
    <property type="entry name" value="OS07G0274300 PROTEIN"/>
    <property type="match status" value="1"/>
</dbReference>
<gene>
    <name evidence="2" type="ORF">Sango_1965400</name>
</gene>
<dbReference type="AlphaFoldDB" id="A0AAE1WEX8"/>
<reference evidence="2" key="2">
    <citation type="journal article" date="2024" name="Plant">
        <title>Genomic evolution and insights into agronomic trait innovations of Sesamum species.</title>
        <authorList>
            <person name="Miao H."/>
            <person name="Wang L."/>
            <person name="Qu L."/>
            <person name="Liu H."/>
            <person name="Sun Y."/>
            <person name="Le M."/>
            <person name="Wang Q."/>
            <person name="Wei S."/>
            <person name="Zheng Y."/>
            <person name="Lin W."/>
            <person name="Duan Y."/>
            <person name="Cao H."/>
            <person name="Xiong S."/>
            <person name="Wang X."/>
            <person name="Wei L."/>
            <person name="Li C."/>
            <person name="Ma Q."/>
            <person name="Ju M."/>
            <person name="Zhao R."/>
            <person name="Li G."/>
            <person name="Mu C."/>
            <person name="Tian Q."/>
            <person name="Mei H."/>
            <person name="Zhang T."/>
            <person name="Gao T."/>
            <person name="Zhang H."/>
        </authorList>
    </citation>
    <scope>NUCLEOTIDE SEQUENCE</scope>
    <source>
        <strain evidence="2">K16</strain>
    </source>
</reference>
<evidence type="ECO:0000313" key="3">
    <source>
        <dbReference type="Proteomes" id="UP001289374"/>
    </source>
</evidence>
<organism evidence="2 3">
    <name type="scientific">Sesamum angolense</name>
    <dbReference type="NCBI Taxonomy" id="2727404"/>
    <lineage>
        <taxon>Eukaryota</taxon>
        <taxon>Viridiplantae</taxon>
        <taxon>Streptophyta</taxon>
        <taxon>Embryophyta</taxon>
        <taxon>Tracheophyta</taxon>
        <taxon>Spermatophyta</taxon>
        <taxon>Magnoliopsida</taxon>
        <taxon>eudicotyledons</taxon>
        <taxon>Gunneridae</taxon>
        <taxon>Pentapetalae</taxon>
        <taxon>asterids</taxon>
        <taxon>lamiids</taxon>
        <taxon>Lamiales</taxon>
        <taxon>Pedaliaceae</taxon>
        <taxon>Sesamum</taxon>
    </lineage>
</organism>
<feature type="compositionally biased region" description="Polar residues" evidence="1">
    <location>
        <begin position="267"/>
        <end position="323"/>
    </location>
</feature>
<dbReference type="EMBL" id="JACGWL010000011">
    <property type="protein sequence ID" value="KAK4391876.1"/>
    <property type="molecule type" value="Genomic_DNA"/>
</dbReference>
<keyword evidence="3" id="KW-1185">Reference proteome</keyword>
<dbReference type="PANTHER" id="PTHR33527:SF14">
    <property type="entry name" value="OS07G0274300 PROTEIN"/>
    <property type="match status" value="1"/>
</dbReference>
<proteinExistence type="predicted"/>
<name>A0AAE1WEX8_9LAMI</name>
<evidence type="ECO:0000256" key="1">
    <source>
        <dbReference type="SAM" id="MobiDB-lite"/>
    </source>
</evidence>
<evidence type="ECO:0000313" key="2">
    <source>
        <dbReference type="EMBL" id="KAK4391876.1"/>
    </source>
</evidence>
<reference evidence="2" key="1">
    <citation type="submission" date="2020-06" db="EMBL/GenBank/DDBJ databases">
        <authorList>
            <person name="Li T."/>
            <person name="Hu X."/>
            <person name="Zhang T."/>
            <person name="Song X."/>
            <person name="Zhang H."/>
            <person name="Dai N."/>
            <person name="Sheng W."/>
            <person name="Hou X."/>
            <person name="Wei L."/>
        </authorList>
    </citation>
    <scope>NUCLEOTIDE SEQUENCE</scope>
    <source>
        <strain evidence="2">K16</strain>
        <tissue evidence="2">Leaf</tissue>
    </source>
</reference>